<reference evidence="11 13" key="2">
    <citation type="submission" date="2018-07" db="EMBL/GenBank/DDBJ databases">
        <title>Draft Genome Assemblies for Five Robust Yarrowia lipolytica Strains Exhibiting High Lipid Production and Pentose Sugar Utilization and Sugar Alcohol Secretion from Undetoxified Lignocellulosic Biomass Hydrolysates.</title>
        <authorList>
            <consortium name="DOE Joint Genome Institute"/>
            <person name="Walker C."/>
            <person name="Ryu S."/>
            <person name="Na H."/>
            <person name="Zane M."/>
            <person name="LaButti K."/>
            <person name="Lipzen A."/>
            <person name="Haridas S."/>
            <person name="Barry K."/>
            <person name="Grigoriev I.V."/>
            <person name="Quarterman J."/>
            <person name="Slininger P."/>
            <person name="Dien B."/>
            <person name="Trinh C.T."/>
        </authorList>
    </citation>
    <scope>NUCLEOTIDE SEQUENCE [LARGE SCALE GENOMIC DNA]</scope>
    <source>
        <strain evidence="11 13">YB392</strain>
    </source>
</reference>
<dbReference type="PANTHER" id="PTHR11384:SF69">
    <property type="entry name" value="PEROXISOMAL LONG-CHAIN FATTY ACID IMPORT PROTEIN 1"/>
    <property type="match status" value="1"/>
</dbReference>
<dbReference type="Pfam" id="PF00005">
    <property type="entry name" value="ABC_tran"/>
    <property type="match status" value="1"/>
</dbReference>
<evidence type="ECO:0000313" key="10">
    <source>
        <dbReference type="EMBL" id="AOW03562.1"/>
    </source>
</evidence>
<evidence type="ECO:0000313" key="12">
    <source>
        <dbReference type="Proteomes" id="UP000182444"/>
    </source>
</evidence>
<gene>
    <name evidence="11" type="ORF">B0I71DRAFT_129187</name>
    <name evidence="10" type="ORF">YALI1_D05320g</name>
</gene>
<dbReference type="InterPro" id="IPR036640">
    <property type="entry name" value="ABC1_TM_sf"/>
</dbReference>
<evidence type="ECO:0000256" key="3">
    <source>
        <dbReference type="ARBA" id="ARBA00022692"/>
    </source>
</evidence>
<dbReference type="Gene3D" id="1.20.1560.10">
    <property type="entry name" value="ABC transporter type 1, transmembrane domain"/>
    <property type="match status" value="1"/>
</dbReference>
<dbReference type="Proteomes" id="UP000256601">
    <property type="component" value="Unassembled WGS sequence"/>
</dbReference>
<dbReference type="AlphaFoldDB" id="A0A1H6Q0T3"/>
<dbReference type="RefSeq" id="XP_502396.1">
    <property type="nucleotide sequence ID" value="XM_502396.1"/>
</dbReference>
<dbReference type="GO" id="GO:0007031">
    <property type="term" value="P:peroxisome organization"/>
    <property type="evidence" value="ECO:0007669"/>
    <property type="project" value="TreeGrafter"/>
</dbReference>
<dbReference type="InterPro" id="IPR011527">
    <property type="entry name" value="ABC1_TM_dom"/>
</dbReference>
<keyword evidence="4" id="KW-0547">Nucleotide-binding</keyword>
<evidence type="ECO:0000256" key="4">
    <source>
        <dbReference type="ARBA" id="ARBA00022741"/>
    </source>
</evidence>
<keyword evidence="2" id="KW-0813">Transport</keyword>
<dbReference type="Proteomes" id="UP000182444">
    <property type="component" value="Chromosome 1D"/>
</dbReference>
<keyword evidence="3 8" id="KW-0812">Transmembrane</keyword>
<dbReference type="SMART" id="SM00382">
    <property type="entry name" value="AAA"/>
    <property type="match status" value="1"/>
</dbReference>
<dbReference type="GO" id="GO:0015910">
    <property type="term" value="P:long-chain fatty acid import into peroxisome"/>
    <property type="evidence" value="ECO:0007669"/>
    <property type="project" value="TreeGrafter"/>
</dbReference>
<dbReference type="GO" id="GO:0005778">
    <property type="term" value="C:peroxisomal membrane"/>
    <property type="evidence" value="ECO:0007669"/>
    <property type="project" value="TreeGrafter"/>
</dbReference>
<evidence type="ECO:0000256" key="5">
    <source>
        <dbReference type="ARBA" id="ARBA00022840"/>
    </source>
</evidence>
<proteinExistence type="inferred from homology"/>
<protein>
    <submittedName>
        <fullName evidence="11">ABC transporter transmembrane region 2-domain-containing protein</fullName>
    </submittedName>
</protein>
<evidence type="ECO:0000313" key="13">
    <source>
        <dbReference type="Proteomes" id="UP000256601"/>
    </source>
</evidence>
<dbReference type="PROSITE" id="PS50893">
    <property type="entry name" value="ABC_TRANSPORTER_2"/>
    <property type="match status" value="1"/>
</dbReference>
<dbReference type="InterPro" id="IPR050835">
    <property type="entry name" value="ABC_transporter_sub-D"/>
</dbReference>
<evidence type="ECO:0000259" key="9">
    <source>
        <dbReference type="PROSITE" id="PS50893"/>
    </source>
</evidence>
<feature type="transmembrane region" description="Helical" evidence="8">
    <location>
        <begin position="355"/>
        <end position="375"/>
    </location>
</feature>
<keyword evidence="5" id="KW-0067">ATP-binding</keyword>
<dbReference type="eggNOG" id="KOG0064">
    <property type="taxonomic scope" value="Eukaryota"/>
</dbReference>
<dbReference type="EMBL" id="CP017556">
    <property type="protein sequence ID" value="AOW03562.1"/>
    <property type="molecule type" value="Genomic_DNA"/>
</dbReference>
<dbReference type="CDD" id="cd03223">
    <property type="entry name" value="ABCD_peroxisomal_ALDP"/>
    <property type="match status" value="1"/>
</dbReference>
<evidence type="ECO:0000256" key="1">
    <source>
        <dbReference type="ARBA" id="ARBA00008575"/>
    </source>
</evidence>
<evidence type="ECO:0000256" key="2">
    <source>
        <dbReference type="ARBA" id="ARBA00022448"/>
    </source>
</evidence>
<evidence type="ECO:0000256" key="6">
    <source>
        <dbReference type="ARBA" id="ARBA00022989"/>
    </source>
</evidence>
<accession>A0A1H6Q0T3</accession>
<dbReference type="Pfam" id="PF06472">
    <property type="entry name" value="ABC_membrane_2"/>
    <property type="match status" value="1"/>
</dbReference>
<dbReference type="InterPro" id="IPR003439">
    <property type="entry name" value="ABC_transporter-like_ATP-bd"/>
</dbReference>
<dbReference type="VEuPathDB" id="FungiDB:YALI1_D05320g"/>
<evidence type="ECO:0000256" key="8">
    <source>
        <dbReference type="SAM" id="Phobius"/>
    </source>
</evidence>
<dbReference type="Gene3D" id="3.40.50.300">
    <property type="entry name" value="P-loop containing nucleotide triphosphate hydrolases"/>
    <property type="match status" value="1"/>
</dbReference>
<dbReference type="GO" id="GO:0042760">
    <property type="term" value="P:very long-chain fatty acid catabolic process"/>
    <property type="evidence" value="ECO:0007669"/>
    <property type="project" value="TreeGrafter"/>
</dbReference>
<evidence type="ECO:0000313" key="11">
    <source>
        <dbReference type="EMBL" id="RDW27421.1"/>
    </source>
</evidence>
<organism evidence="10 12">
    <name type="scientific">Yarrowia lipolytica</name>
    <name type="common">Candida lipolytica</name>
    <dbReference type="NCBI Taxonomy" id="4952"/>
    <lineage>
        <taxon>Eukaryota</taxon>
        <taxon>Fungi</taxon>
        <taxon>Dikarya</taxon>
        <taxon>Ascomycota</taxon>
        <taxon>Saccharomycotina</taxon>
        <taxon>Dipodascomycetes</taxon>
        <taxon>Dipodascales</taxon>
        <taxon>Dipodascales incertae sedis</taxon>
        <taxon>Yarrowia</taxon>
    </lineage>
</organism>
<dbReference type="GO" id="GO:0005324">
    <property type="term" value="F:long-chain fatty acid transmembrane transporter activity"/>
    <property type="evidence" value="ECO:0007669"/>
    <property type="project" value="TreeGrafter"/>
</dbReference>
<dbReference type="GeneID" id="2910631"/>
<comment type="similarity">
    <text evidence="1">Belongs to the ABC transporter superfamily. ABCD family. Peroxisomal fatty acyl CoA transporter (TC 3.A.1.203) subfamily.</text>
</comment>
<sequence length="736" mass="83535">MDRLKTSAVGQKVVSYVSARSPVWGATYLRHRSKILWSIYMVLFLSNFAGVGSKRSKKKARKEEKEEERKAEREVLGSANAIPEKKVKSEINREFFLKFKRVIKVMFPNGLRSKEFWLLCLHTMFLIMRSVISLYVANLDGKLVSDLVRGKGRAFLWGIVWWMVVSVPATFTNSILSYLQCILALRYRNNLTQHIVGEYLPESGNPVYYSIHNLDDRIKNADQLIAVDVQRLSHSVSHLYSNLAKPTLDMFLYSWSLSRNLGGEGMLLVGFLIQGSAVVMRALTPPFGRYAATEAALEGEFRFEHTRLIEYAEEVALYNGQEHEKTILDKGYFALIKHKNRILVRRLYHSFMEDFIIKYFWGALGLALCSIPIFFKVPGVDVASAAASGSRTEKFVTNRRMLLSCSDAFGRIMFSYKEIAQLSGYTARVVALMDVMEDIKHGNFDKNQISGKQVDARHEKTLASVTESSLVKTRYSDPSEASGKTIIGSDIIFDRVPVVSPSGDVLVPELSFEVKYGRHLLIVGPNGCGKSSLFRILGGLWPVYAGTLTKPPSSDIFYIPQRPYLSRGTLRQQVIYPSTEAENKTSDKELEEILKIVKIDHIVEAVGGWDAEREWREDLSMGVQQRIAMARLFYHKPKFAILDECTSSVTADMEYVMYTHSQELGISLLSVSHRTSLWKYHDLILQFDGQGGYLFGDLDPEERLKVEEESRQLDAYIRSVPDMEERLAMLKASVAQ</sequence>
<feature type="domain" description="ABC transporter" evidence="9">
    <location>
        <begin position="491"/>
        <end position="714"/>
    </location>
</feature>
<keyword evidence="6 8" id="KW-1133">Transmembrane helix</keyword>
<dbReference type="GO" id="GO:0006635">
    <property type="term" value="P:fatty acid beta-oxidation"/>
    <property type="evidence" value="ECO:0007669"/>
    <property type="project" value="TreeGrafter"/>
</dbReference>
<dbReference type="EMBL" id="KZ858963">
    <property type="protein sequence ID" value="RDW27421.1"/>
    <property type="molecule type" value="Genomic_DNA"/>
</dbReference>
<reference evidence="10 12" key="1">
    <citation type="journal article" date="2016" name="PLoS ONE">
        <title>Sequence Assembly of Yarrowia lipolytica Strain W29/CLIB89 Shows Transposable Element Diversity.</title>
        <authorList>
            <person name="Magnan C."/>
            <person name="Yu J."/>
            <person name="Chang I."/>
            <person name="Jahn E."/>
            <person name="Kanomata Y."/>
            <person name="Wu J."/>
            <person name="Zeller M."/>
            <person name="Oakes M."/>
            <person name="Baldi P."/>
            <person name="Sandmeyer S."/>
        </authorList>
    </citation>
    <scope>NUCLEOTIDE SEQUENCE [LARGE SCALE GENOMIC DNA]</scope>
    <source>
        <strain evidence="10">CLIB89</strain>
        <strain evidence="12">CLIB89(W29)</strain>
    </source>
</reference>
<dbReference type="KEGG" id="yli:2910631"/>
<dbReference type="SUPFAM" id="SSF52540">
    <property type="entry name" value="P-loop containing nucleoside triphosphate hydrolases"/>
    <property type="match status" value="1"/>
</dbReference>
<dbReference type="GO" id="GO:0140359">
    <property type="term" value="F:ABC-type transporter activity"/>
    <property type="evidence" value="ECO:0007669"/>
    <property type="project" value="InterPro"/>
</dbReference>
<dbReference type="VEuPathDB" id="FungiDB:YALI0_D04246g"/>
<feature type="transmembrane region" description="Helical" evidence="8">
    <location>
        <begin position="35"/>
        <end position="52"/>
    </location>
</feature>
<dbReference type="OrthoDB" id="422637at2759"/>
<dbReference type="GO" id="GO:0016887">
    <property type="term" value="F:ATP hydrolysis activity"/>
    <property type="evidence" value="ECO:0007669"/>
    <property type="project" value="InterPro"/>
</dbReference>
<dbReference type="InterPro" id="IPR003593">
    <property type="entry name" value="AAA+_ATPase"/>
</dbReference>
<dbReference type="PANTHER" id="PTHR11384">
    <property type="entry name" value="ATP-BINDING CASSETTE, SUB-FAMILY D MEMBER"/>
    <property type="match status" value="1"/>
</dbReference>
<name>A0A1H6Q0T3_YARLL</name>
<feature type="transmembrane region" description="Helical" evidence="8">
    <location>
        <begin position="155"/>
        <end position="179"/>
    </location>
</feature>
<evidence type="ECO:0000256" key="7">
    <source>
        <dbReference type="ARBA" id="ARBA00023136"/>
    </source>
</evidence>
<dbReference type="OMA" id="DIQAGHF"/>
<feature type="transmembrane region" description="Helical" evidence="8">
    <location>
        <begin position="116"/>
        <end position="135"/>
    </location>
</feature>
<dbReference type="InterPro" id="IPR027417">
    <property type="entry name" value="P-loop_NTPase"/>
</dbReference>
<dbReference type="GO" id="GO:0005524">
    <property type="term" value="F:ATP binding"/>
    <property type="evidence" value="ECO:0007669"/>
    <property type="project" value="UniProtKB-KW"/>
</dbReference>
<keyword evidence="7 8" id="KW-0472">Membrane</keyword>